<evidence type="ECO:0000256" key="5">
    <source>
        <dbReference type="SAM" id="MobiDB-lite"/>
    </source>
</evidence>
<evidence type="ECO:0000256" key="3">
    <source>
        <dbReference type="ARBA" id="ARBA00023098"/>
    </source>
</evidence>
<reference evidence="7 8" key="1">
    <citation type="journal article" date="2014" name="J Genomics">
        <title>Draft Genome Sequence of the Extremely Halophilic Phototrophic Purple Sulfur Bacterium Halorhodospira halochloris.</title>
        <authorList>
            <person name="Singh K.S."/>
            <person name="Kirksey J."/>
            <person name="Hoff W.D."/>
            <person name="Deole R."/>
        </authorList>
    </citation>
    <scope>NUCLEOTIDE SEQUENCE [LARGE SCALE GENOMIC DNA]</scope>
    <source>
        <strain evidence="7 8">A</strain>
    </source>
</reference>
<sequence length="408" mass="44877">MSMDRSFNMISPHSTSQSADQYDHAEPRRALVLTGGGARAAYQVGVLKAIVDLRGTEGPTPMPILCGVSAGGINAAVLAVLARDFRAGVESMETIWGNFRAHQVYRADAGALLSSALRWSLYPLAARFPRFRPLAVLDNAPLRQLLTRTLDFSALEEAIADGHLRAASVSAFGYASGESLTFYQGVGEIEPWRRAKRVGIPAQLGIDHLMATSAIPFVFPAVRLDREYFGDGSMRHLSPISPAIHLGADRVLVISSWKLQEDPWERGEAYPSPGQVAGHALSSIFLDGLTVDLERMERINATLRATGRQTLRSGGVELRPIQALVIAPSEDLAAVAVRYRRELPRLMRAALYPLGAMHPERSELLSYLLFEAGFTRELIRLGYRDAMDRRQALRGFMGWANEDLPDDR</sequence>
<keyword evidence="2 4" id="KW-0442">Lipid degradation</keyword>
<evidence type="ECO:0000256" key="2">
    <source>
        <dbReference type="ARBA" id="ARBA00022963"/>
    </source>
</evidence>
<dbReference type="InterPro" id="IPR050301">
    <property type="entry name" value="NTE"/>
</dbReference>
<dbReference type="PROSITE" id="PS51635">
    <property type="entry name" value="PNPLA"/>
    <property type="match status" value="1"/>
</dbReference>
<evidence type="ECO:0000313" key="7">
    <source>
        <dbReference type="EMBL" id="AHK78642.1"/>
    </source>
</evidence>
<feature type="region of interest" description="Disordered" evidence="5">
    <location>
        <begin position="1"/>
        <end position="22"/>
    </location>
</feature>
<evidence type="ECO:0000259" key="6">
    <source>
        <dbReference type="PROSITE" id="PS51635"/>
    </source>
</evidence>
<feature type="domain" description="PNPLA" evidence="6">
    <location>
        <begin position="31"/>
        <end position="244"/>
    </location>
</feature>
<keyword evidence="8" id="KW-1185">Reference proteome</keyword>
<comment type="caution">
    <text evidence="4">Lacks conserved residue(s) required for the propagation of feature annotation.</text>
</comment>
<dbReference type="PANTHER" id="PTHR14226:SF57">
    <property type="entry name" value="BLR7027 PROTEIN"/>
    <property type="match status" value="1"/>
</dbReference>
<feature type="active site" description="Nucleophile" evidence="4">
    <location>
        <position position="69"/>
    </location>
</feature>
<dbReference type="Gene3D" id="3.40.1090.10">
    <property type="entry name" value="Cytosolic phospholipase A2 catalytic domain"/>
    <property type="match status" value="1"/>
</dbReference>
<dbReference type="GO" id="GO:0016042">
    <property type="term" value="P:lipid catabolic process"/>
    <property type="evidence" value="ECO:0007669"/>
    <property type="project" value="UniProtKB-UniRule"/>
</dbReference>
<dbReference type="KEGG" id="hhc:M911_05055"/>
<dbReference type="PANTHER" id="PTHR14226">
    <property type="entry name" value="NEUROPATHY TARGET ESTERASE/SWISS CHEESE D.MELANOGASTER"/>
    <property type="match status" value="1"/>
</dbReference>
<dbReference type="GO" id="GO:0016787">
    <property type="term" value="F:hydrolase activity"/>
    <property type="evidence" value="ECO:0007669"/>
    <property type="project" value="UniProtKB-UniRule"/>
</dbReference>
<keyword evidence="3 4" id="KW-0443">Lipid metabolism</keyword>
<accession>W8KNS8</accession>
<name>W8KNS8_9GAMM</name>
<dbReference type="AlphaFoldDB" id="W8KNS8"/>
<evidence type="ECO:0000313" key="8">
    <source>
        <dbReference type="Proteomes" id="UP000019442"/>
    </source>
</evidence>
<evidence type="ECO:0000256" key="1">
    <source>
        <dbReference type="ARBA" id="ARBA00022801"/>
    </source>
</evidence>
<evidence type="ECO:0000256" key="4">
    <source>
        <dbReference type="PROSITE-ProRule" id="PRU01161"/>
    </source>
</evidence>
<keyword evidence="1 4" id="KW-0378">Hydrolase</keyword>
<dbReference type="InterPro" id="IPR002641">
    <property type="entry name" value="PNPLA_dom"/>
</dbReference>
<dbReference type="SUPFAM" id="SSF52151">
    <property type="entry name" value="FabD/lysophospholipase-like"/>
    <property type="match status" value="1"/>
</dbReference>
<proteinExistence type="predicted"/>
<feature type="compositionally biased region" description="Polar residues" evidence="5">
    <location>
        <begin position="8"/>
        <end position="20"/>
    </location>
</feature>
<dbReference type="EMBL" id="CP007268">
    <property type="protein sequence ID" value="AHK78642.1"/>
    <property type="molecule type" value="Genomic_DNA"/>
</dbReference>
<dbReference type="Pfam" id="PF01734">
    <property type="entry name" value="Patatin"/>
    <property type="match status" value="1"/>
</dbReference>
<dbReference type="Proteomes" id="UP000019442">
    <property type="component" value="Chromosome"/>
</dbReference>
<dbReference type="HOGENOM" id="CLU_042893_0_0_6"/>
<dbReference type="InterPro" id="IPR016035">
    <property type="entry name" value="Acyl_Trfase/lysoPLipase"/>
</dbReference>
<dbReference type="RefSeq" id="WP_025281021.1">
    <property type="nucleotide sequence ID" value="NZ_JBLZQM010000001.1"/>
</dbReference>
<gene>
    <name evidence="7" type="ORF">M911_05055</name>
</gene>
<feature type="short sequence motif" description="GXSXG" evidence="4">
    <location>
        <begin position="67"/>
        <end position="71"/>
    </location>
</feature>
<protein>
    <submittedName>
        <fullName evidence="7">Patatin</fullName>
    </submittedName>
</protein>
<feature type="active site" description="Proton acceptor" evidence="4">
    <location>
        <position position="231"/>
    </location>
</feature>
<organism evidence="7 8">
    <name type="scientific">Ectothiorhodospira haloalkaliphila</name>
    <dbReference type="NCBI Taxonomy" id="421628"/>
    <lineage>
        <taxon>Bacteria</taxon>
        <taxon>Pseudomonadati</taxon>
        <taxon>Pseudomonadota</taxon>
        <taxon>Gammaproteobacteria</taxon>
        <taxon>Chromatiales</taxon>
        <taxon>Ectothiorhodospiraceae</taxon>
        <taxon>Ectothiorhodospira</taxon>
    </lineage>
</organism>
<dbReference type="PATRIC" id="fig|1354791.3.peg.1451"/>
<reference evidence="8" key="2">
    <citation type="submission" date="2014-02" db="EMBL/GenBank/DDBJ databases">
        <title>Draft Genome Sequence of extremely halophilic bacteria Halorhodospira halochloris.</title>
        <authorList>
            <person name="Singh K.S."/>
        </authorList>
    </citation>
    <scope>NUCLEOTIDE SEQUENCE [LARGE SCALE GENOMIC DNA]</scope>
    <source>
        <strain evidence="8">A</strain>
    </source>
</reference>